<name>A0AAW1QB64_9CHLO</name>
<dbReference type="Pfam" id="PF00043">
    <property type="entry name" value="GST_C"/>
    <property type="match status" value="1"/>
</dbReference>
<dbReference type="Gene3D" id="3.40.30.10">
    <property type="entry name" value="Glutaredoxin"/>
    <property type="match status" value="1"/>
</dbReference>
<organism evidence="3 4">
    <name type="scientific">[Myrmecia] bisecta</name>
    <dbReference type="NCBI Taxonomy" id="41462"/>
    <lineage>
        <taxon>Eukaryota</taxon>
        <taxon>Viridiplantae</taxon>
        <taxon>Chlorophyta</taxon>
        <taxon>core chlorophytes</taxon>
        <taxon>Trebouxiophyceae</taxon>
        <taxon>Trebouxiales</taxon>
        <taxon>Trebouxiaceae</taxon>
        <taxon>Myrmecia</taxon>
    </lineage>
</organism>
<dbReference type="PANTHER" id="PTHR42673">
    <property type="entry name" value="MALEYLACETOACETATE ISOMERASE"/>
    <property type="match status" value="1"/>
</dbReference>
<sequence>MAANRFIIWGSGSGPAWRVLIALEEKQLEYESRLIEFSKGEHKSTEVLALNPRGQVPVLKDGDVVVNESLAAVQYLEHTYSNNPLVPKDAKSRALVLQRFHEASNFIAKATQVGYPKMRNLVNTPEEEAAWLEKVEELKAELKFWESYVAGGFVAGSEFSIADISLAPFLLSVERYGGELKDFPNLKKYAETLKARPSIAKTFPPHWKTSPNQTWLAGLI</sequence>
<dbReference type="Pfam" id="PF13409">
    <property type="entry name" value="GST_N_2"/>
    <property type="match status" value="1"/>
</dbReference>
<evidence type="ECO:0000259" key="2">
    <source>
        <dbReference type="PROSITE" id="PS50405"/>
    </source>
</evidence>
<dbReference type="GO" id="GO:0006749">
    <property type="term" value="P:glutathione metabolic process"/>
    <property type="evidence" value="ECO:0007669"/>
    <property type="project" value="TreeGrafter"/>
</dbReference>
<gene>
    <name evidence="3" type="ORF">WJX72_009208</name>
</gene>
<evidence type="ECO:0008006" key="5">
    <source>
        <dbReference type="Google" id="ProtNLM"/>
    </source>
</evidence>
<evidence type="ECO:0000313" key="4">
    <source>
        <dbReference type="Proteomes" id="UP001489004"/>
    </source>
</evidence>
<dbReference type="Gene3D" id="1.20.1050.10">
    <property type="match status" value="1"/>
</dbReference>
<dbReference type="InterPro" id="IPR036282">
    <property type="entry name" value="Glutathione-S-Trfase_C_sf"/>
</dbReference>
<dbReference type="GO" id="GO:0004364">
    <property type="term" value="F:glutathione transferase activity"/>
    <property type="evidence" value="ECO:0007669"/>
    <property type="project" value="TreeGrafter"/>
</dbReference>
<evidence type="ECO:0000313" key="3">
    <source>
        <dbReference type="EMBL" id="KAK9818236.1"/>
    </source>
</evidence>
<dbReference type="InterPro" id="IPR040079">
    <property type="entry name" value="Glutathione_S-Trfase"/>
</dbReference>
<evidence type="ECO:0000259" key="1">
    <source>
        <dbReference type="PROSITE" id="PS50404"/>
    </source>
</evidence>
<dbReference type="EMBL" id="JALJOR010000004">
    <property type="protein sequence ID" value="KAK9818236.1"/>
    <property type="molecule type" value="Genomic_DNA"/>
</dbReference>
<dbReference type="SUPFAM" id="SSF52833">
    <property type="entry name" value="Thioredoxin-like"/>
    <property type="match status" value="1"/>
</dbReference>
<reference evidence="3 4" key="1">
    <citation type="journal article" date="2024" name="Nat. Commun.">
        <title>Phylogenomics reveals the evolutionary origins of lichenization in chlorophyte algae.</title>
        <authorList>
            <person name="Puginier C."/>
            <person name="Libourel C."/>
            <person name="Otte J."/>
            <person name="Skaloud P."/>
            <person name="Haon M."/>
            <person name="Grisel S."/>
            <person name="Petersen M."/>
            <person name="Berrin J.G."/>
            <person name="Delaux P.M."/>
            <person name="Dal Grande F."/>
            <person name="Keller J."/>
        </authorList>
    </citation>
    <scope>NUCLEOTIDE SEQUENCE [LARGE SCALE GENOMIC DNA]</scope>
    <source>
        <strain evidence="3 4">SAG 2043</strain>
    </source>
</reference>
<dbReference type="GO" id="GO:0005739">
    <property type="term" value="C:mitochondrion"/>
    <property type="evidence" value="ECO:0007669"/>
    <property type="project" value="TreeGrafter"/>
</dbReference>
<dbReference type="PROSITE" id="PS50404">
    <property type="entry name" value="GST_NTER"/>
    <property type="match status" value="1"/>
</dbReference>
<feature type="domain" description="GST N-terminal" evidence="1">
    <location>
        <begin position="3"/>
        <end position="84"/>
    </location>
</feature>
<dbReference type="InterPro" id="IPR010987">
    <property type="entry name" value="Glutathione-S-Trfase_C-like"/>
</dbReference>
<dbReference type="Proteomes" id="UP001489004">
    <property type="component" value="Unassembled WGS sequence"/>
</dbReference>
<proteinExistence type="predicted"/>
<protein>
    <recommendedName>
        <fullName evidence="5">Glutathione S-transferase</fullName>
    </recommendedName>
</protein>
<feature type="domain" description="GST C-terminal" evidence="2">
    <location>
        <begin position="89"/>
        <end position="215"/>
    </location>
</feature>
<dbReference type="FunFam" id="3.40.30.10:FF:000221">
    <property type="entry name" value="Glutathione S-transferase rho"/>
    <property type="match status" value="1"/>
</dbReference>
<dbReference type="PANTHER" id="PTHR42673:SF4">
    <property type="entry name" value="MALEYLACETOACETATE ISOMERASE"/>
    <property type="match status" value="1"/>
</dbReference>
<dbReference type="SFLD" id="SFLDS00019">
    <property type="entry name" value="Glutathione_Transferase_(cytos"/>
    <property type="match status" value="1"/>
</dbReference>
<comment type="caution">
    <text evidence="3">The sequence shown here is derived from an EMBL/GenBank/DDBJ whole genome shotgun (WGS) entry which is preliminary data.</text>
</comment>
<dbReference type="SFLD" id="SFLDG00358">
    <property type="entry name" value="Main_(cytGST)"/>
    <property type="match status" value="1"/>
</dbReference>
<dbReference type="InterPro" id="IPR036249">
    <property type="entry name" value="Thioredoxin-like_sf"/>
</dbReference>
<dbReference type="PROSITE" id="PS50405">
    <property type="entry name" value="GST_CTER"/>
    <property type="match status" value="1"/>
</dbReference>
<dbReference type="InterPro" id="IPR004045">
    <property type="entry name" value="Glutathione_S-Trfase_N"/>
</dbReference>
<dbReference type="GO" id="GO:0006559">
    <property type="term" value="P:L-phenylalanine catabolic process"/>
    <property type="evidence" value="ECO:0007669"/>
    <property type="project" value="TreeGrafter"/>
</dbReference>
<dbReference type="GO" id="GO:0016034">
    <property type="term" value="F:maleylacetoacetate isomerase activity"/>
    <property type="evidence" value="ECO:0007669"/>
    <property type="project" value="TreeGrafter"/>
</dbReference>
<keyword evidence="4" id="KW-1185">Reference proteome</keyword>
<dbReference type="AlphaFoldDB" id="A0AAW1QB64"/>
<accession>A0AAW1QB64</accession>
<dbReference type="InterPro" id="IPR004046">
    <property type="entry name" value="GST_C"/>
</dbReference>
<dbReference type="SUPFAM" id="SSF47616">
    <property type="entry name" value="GST C-terminal domain-like"/>
    <property type="match status" value="1"/>
</dbReference>